<comment type="caution">
    <text evidence="1">The sequence shown here is derived from an EMBL/GenBank/DDBJ whole genome shotgun (WGS) entry which is preliminary data.</text>
</comment>
<evidence type="ECO:0000313" key="2">
    <source>
        <dbReference type="Proteomes" id="UP000290819"/>
    </source>
</evidence>
<dbReference type="EMBL" id="MZXW01000057">
    <property type="protein sequence ID" value="RXT33285.1"/>
    <property type="molecule type" value="Genomic_DNA"/>
</dbReference>
<name>A0A4Q1UGE0_9BRAD</name>
<organism evidence="1 2">
    <name type="scientific">Bradyrhizobium betae</name>
    <dbReference type="NCBI Taxonomy" id="244734"/>
    <lineage>
        <taxon>Bacteria</taxon>
        <taxon>Pseudomonadati</taxon>
        <taxon>Pseudomonadota</taxon>
        <taxon>Alphaproteobacteria</taxon>
        <taxon>Hyphomicrobiales</taxon>
        <taxon>Nitrobacteraceae</taxon>
        <taxon>Bradyrhizobium</taxon>
    </lineage>
</organism>
<keyword evidence="2" id="KW-1185">Reference proteome</keyword>
<gene>
    <name evidence="1" type="ORF">B5V03_40175</name>
</gene>
<dbReference type="Proteomes" id="UP000290819">
    <property type="component" value="Unassembled WGS sequence"/>
</dbReference>
<dbReference type="OrthoDB" id="8252875at2"/>
<dbReference type="RefSeq" id="WP_129276020.1">
    <property type="nucleotide sequence ID" value="NZ_MZXW01000057.1"/>
</dbReference>
<dbReference type="AlphaFoldDB" id="A0A4Q1UGE0"/>
<accession>A0A4Q1UGE0</accession>
<proteinExistence type="predicted"/>
<sequence length="140" mass="16112">MFLFRRSDANRTRFRALRELYRSFTEQNGPEARSRRLLRDWLSPEQRAQFDANNYFEVTGSHTGRRYRVQYGTLSNVVELDASGQPAIGWCFVPEHALAAGDVMLAQKIALETDEAAVLALAHRFTPRLPSLPRVVRRAY</sequence>
<protein>
    <submittedName>
        <fullName evidence="1">Uncharacterized protein</fullName>
    </submittedName>
</protein>
<reference evidence="1 2" key="1">
    <citation type="submission" date="2017-03" db="EMBL/GenBank/DDBJ databases">
        <authorList>
            <person name="Safronova V.I."/>
            <person name="Sazanova A.L."/>
            <person name="Chirak E.R."/>
        </authorList>
    </citation>
    <scope>NUCLEOTIDE SEQUENCE [LARGE SCALE GENOMIC DNA]</scope>
    <source>
        <strain evidence="1 2">Opo-243</strain>
    </source>
</reference>
<evidence type="ECO:0000313" key="1">
    <source>
        <dbReference type="EMBL" id="RXT33285.1"/>
    </source>
</evidence>